<keyword evidence="2" id="KW-1185">Reference proteome</keyword>
<reference evidence="1 2" key="1">
    <citation type="submission" date="2019-02" db="EMBL/GenBank/DDBJ databases">
        <title>Kribbella capetownensis sp. nov. and Kribbella speibonae sp. nov., isolated from soil.</title>
        <authorList>
            <person name="Curtis S.M."/>
            <person name="Norton I."/>
            <person name="Everest G.J."/>
            <person name="Meyers P.R."/>
        </authorList>
    </citation>
    <scope>NUCLEOTIDE SEQUENCE [LARGE SCALE GENOMIC DNA]</scope>
    <source>
        <strain evidence="1 2">SK5</strain>
    </source>
</reference>
<name>A0ABY2ADM8_9ACTN</name>
<dbReference type="Proteomes" id="UP000292385">
    <property type="component" value="Unassembled WGS sequence"/>
</dbReference>
<proteinExistence type="predicted"/>
<evidence type="ECO:0000313" key="2">
    <source>
        <dbReference type="Proteomes" id="UP000292385"/>
    </source>
</evidence>
<accession>A0ABY2ADM8</accession>
<comment type="caution">
    <text evidence="1">The sequence shown here is derived from an EMBL/GenBank/DDBJ whole genome shotgun (WGS) entry which is preliminary data.</text>
</comment>
<dbReference type="RefSeq" id="WP_131459388.1">
    <property type="nucleotide sequence ID" value="NZ_SJJY01000001.1"/>
</dbReference>
<sequence length="75" mass="8413">MRAASHYSWALTPDRTKRTDNARAAFQQKFLDQTKSPEYPDGDPIKAASLRKAFYAKLALKSAQSRRLARENGAA</sequence>
<protein>
    <submittedName>
        <fullName evidence="1">Uncharacterized protein</fullName>
    </submittedName>
</protein>
<dbReference type="EMBL" id="SJJY01000001">
    <property type="protein sequence ID" value="TCC26731.1"/>
    <property type="molecule type" value="Genomic_DNA"/>
</dbReference>
<gene>
    <name evidence="1" type="ORF">E0H58_01500</name>
</gene>
<organism evidence="1 2">
    <name type="scientific">Kribbella speibonae</name>
    <dbReference type="NCBI Taxonomy" id="1572660"/>
    <lineage>
        <taxon>Bacteria</taxon>
        <taxon>Bacillati</taxon>
        <taxon>Actinomycetota</taxon>
        <taxon>Actinomycetes</taxon>
        <taxon>Propionibacteriales</taxon>
        <taxon>Kribbellaceae</taxon>
        <taxon>Kribbella</taxon>
    </lineage>
</organism>
<evidence type="ECO:0000313" key="1">
    <source>
        <dbReference type="EMBL" id="TCC26731.1"/>
    </source>
</evidence>